<evidence type="ECO:0000313" key="2">
    <source>
        <dbReference type="Proteomes" id="UP000269721"/>
    </source>
</evidence>
<accession>A0A4P9WL51</accession>
<name>A0A4P9WL51_9FUNG</name>
<proteinExistence type="predicted"/>
<sequence>MKETFRAPEECGGQMIVLNYRSQAVMAIFGIGHIRYSVEDWRERRTSSGGDQFQFGNSEYEEVHPESHWEDLDDEACSLVVVDAPPLRPLSLFKTCGRVDGRGSRAMVKYLSWVTILILEKGIWLTPELSPLFPFALYDPALSNLYFGAEESVMVLDLPWLQIGLSDGAEKGGFALTADWLGGGADHGGWTGGKKVGECVGCRKQFEVRSMSRAANYKLLWRWMWLAGEASPDT</sequence>
<gene>
    <name evidence="1" type="ORF">BDK51DRAFT_30171</name>
</gene>
<evidence type="ECO:0000313" key="1">
    <source>
        <dbReference type="EMBL" id="RKO93751.1"/>
    </source>
</evidence>
<dbReference type="EMBL" id="KZ994126">
    <property type="protein sequence ID" value="RKO93751.1"/>
    <property type="molecule type" value="Genomic_DNA"/>
</dbReference>
<dbReference type="Proteomes" id="UP000269721">
    <property type="component" value="Unassembled WGS sequence"/>
</dbReference>
<organism evidence="1 2">
    <name type="scientific">Blyttiomyces helicus</name>
    <dbReference type="NCBI Taxonomy" id="388810"/>
    <lineage>
        <taxon>Eukaryota</taxon>
        <taxon>Fungi</taxon>
        <taxon>Fungi incertae sedis</taxon>
        <taxon>Chytridiomycota</taxon>
        <taxon>Chytridiomycota incertae sedis</taxon>
        <taxon>Chytridiomycetes</taxon>
        <taxon>Chytridiomycetes incertae sedis</taxon>
        <taxon>Blyttiomyces</taxon>
    </lineage>
</organism>
<dbReference type="AlphaFoldDB" id="A0A4P9WL51"/>
<reference evidence="2" key="1">
    <citation type="journal article" date="2018" name="Nat. Microbiol.">
        <title>Leveraging single-cell genomics to expand the fungal tree of life.</title>
        <authorList>
            <person name="Ahrendt S.R."/>
            <person name="Quandt C.A."/>
            <person name="Ciobanu D."/>
            <person name="Clum A."/>
            <person name="Salamov A."/>
            <person name="Andreopoulos B."/>
            <person name="Cheng J.F."/>
            <person name="Woyke T."/>
            <person name="Pelin A."/>
            <person name="Henrissat B."/>
            <person name="Reynolds N.K."/>
            <person name="Benny G.L."/>
            <person name="Smith M.E."/>
            <person name="James T.Y."/>
            <person name="Grigoriev I.V."/>
        </authorList>
    </citation>
    <scope>NUCLEOTIDE SEQUENCE [LARGE SCALE GENOMIC DNA]</scope>
</reference>
<protein>
    <submittedName>
        <fullName evidence="1">Uncharacterized protein</fullName>
    </submittedName>
</protein>
<keyword evidence="2" id="KW-1185">Reference proteome</keyword>